<reference evidence="2" key="1">
    <citation type="submission" date="2017-08" db="EMBL/GenBank/DDBJ databases">
        <authorList>
            <person name="Varghese N."/>
            <person name="Submissions S."/>
        </authorList>
    </citation>
    <scope>NUCLEOTIDE SEQUENCE [LARGE SCALE GENOMIC DNA]</scope>
    <source>
        <strain evidence="2">USBA17B2</strain>
    </source>
</reference>
<name>A0A285VWS1_9MICO</name>
<dbReference type="EMBL" id="OBQK01000043">
    <property type="protein sequence ID" value="SOC58452.1"/>
    <property type="molecule type" value="Genomic_DNA"/>
</dbReference>
<evidence type="ECO:0000313" key="2">
    <source>
        <dbReference type="Proteomes" id="UP000219688"/>
    </source>
</evidence>
<keyword evidence="2" id="KW-1185">Reference proteome</keyword>
<dbReference type="AlphaFoldDB" id="A0A285VWS1"/>
<evidence type="ECO:0000313" key="1">
    <source>
        <dbReference type="EMBL" id="SOC58452.1"/>
    </source>
</evidence>
<dbReference type="Proteomes" id="UP000219688">
    <property type="component" value="Unassembled WGS sequence"/>
</dbReference>
<organism evidence="1 2">
    <name type="scientific">Ornithinimicrobium cerasi</name>
    <dbReference type="NCBI Taxonomy" id="2248773"/>
    <lineage>
        <taxon>Bacteria</taxon>
        <taxon>Bacillati</taxon>
        <taxon>Actinomycetota</taxon>
        <taxon>Actinomycetes</taxon>
        <taxon>Micrococcales</taxon>
        <taxon>Ornithinimicrobiaceae</taxon>
        <taxon>Ornithinimicrobium</taxon>
    </lineage>
</organism>
<gene>
    <name evidence="1" type="ORF">SAMN05421879_1431</name>
</gene>
<protein>
    <submittedName>
        <fullName evidence="1">Uncharacterized protein</fullName>
    </submittedName>
</protein>
<sequence>MLRLLATGAVLGGGWWWSHPNVYEEVGGEFRARPDAIVPVYVDMIPMPQDQPVSIIDATAQVEIFGEAQTAVLLCRNAEIGIVYENVEHHCTSGLRGAHSEHWDQVVLRITPEAPDTVVVVDGVKLTYSTGMQRGTQLTGSAGVIVFPPDQP</sequence>
<accession>A0A285VWS1</accession>
<proteinExistence type="predicted"/>